<dbReference type="AlphaFoldDB" id="A0A7E4ZVQ9"/>
<reference evidence="3" key="2">
    <citation type="submission" date="2020-10" db="UniProtKB">
        <authorList>
            <consortium name="WormBaseParasite"/>
        </authorList>
    </citation>
    <scope>IDENTIFICATION</scope>
</reference>
<dbReference type="WBParaSite" id="Pan_g20157.t1">
    <property type="protein sequence ID" value="Pan_g20157.t1"/>
    <property type="gene ID" value="Pan_g20157"/>
</dbReference>
<accession>A0A7E4ZVQ9</accession>
<keyword evidence="1" id="KW-0732">Signal</keyword>
<organism evidence="2 3">
    <name type="scientific">Panagrellus redivivus</name>
    <name type="common">Microworm</name>
    <dbReference type="NCBI Taxonomy" id="6233"/>
    <lineage>
        <taxon>Eukaryota</taxon>
        <taxon>Metazoa</taxon>
        <taxon>Ecdysozoa</taxon>
        <taxon>Nematoda</taxon>
        <taxon>Chromadorea</taxon>
        <taxon>Rhabditida</taxon>
        <taxon>Tylenchina</taxon>
        <taxon>Panagrolaimomorpha</taxon>
        <taxon>Panagrolaimoidea</taxon>
        <taxon>Panagrolaimidae</taxon>
        <taxon>Panagrellus</taxon>
    </lineage>
</organism>
<evidence type="ECO:0000256" key="1">
    <source>
        <dbReference type="SAM" id="SignalP"/>
    </source>
</evidence>
<keyword evidence="2" id="KW-1185">Reference proteome</keyword>
<evidence type="ECO:0000313" key="2">
    <source>
        <dbReference type="Proteomes" id="UP000492821"/>
    </source>
</evidence>
<dbReference type="Proteomes" id="UP000492821">
    <property type="component" value="Unassembled WGS sequence"/>
</dbReference>
<reference evidence="2" key="1">
    <citation type="journal article" date="2013" name="Genetics">
        <title>The draft genome and transcriptome of Panagrellus redivivus are shaped by the harsh demands of a free-living lifestyle.</title>
        <authorList>
            <person name="Srinivasan J."/>
            <person name="Dillman A.R."/>
            <person name="Macchietto M.G."/>
            <person name="Heikkinen L."/>
            <person name="Lakso M."/>
            <person name="Fracchia K.M."/>
            <person name="Antoshechkin I."/>
            <person name="Mortazavi A."/>
            <person name="Wong G."/>
            <person name="Sternberg P.W."/>
        </authorList>
    </citation>
    <scope>NUCLEOTIDE SEQUENCE [LARGE SCALE GENOMIC DNA]</scope>
    <source>
        <strain evidence="2">MT8872</strain>
    </source>
</reference>
<evidence type="ECO:0000313" key="3">
    <source>
        <dbReference type="WBParaSite" id="Pan_g20157.t1"/>
    </source>
</evidence>
<protein>
    <submittedName>
        <fullName evidence="3">Secreted protein</fullName>
    </submittedName>
</protein>
<name>A0A7E4ZVQ9_PANRE</name>
<proteinExistence type="predicted"/>
<feature type="chain" id="PRO_5028992756" evidence="1">
    <location>
        <begin position="26"/>
        <end position="72"/>
    </location>
</feature>
<sequence length="72" mass="8028">MSTRSLPKYLPQFVIVILISQKVVAATPTIFNDFQTSSKTDAFCLVFLSLDFDNYDPMTVGRSVACRSTDSE</sequence>
<feature type="signal peptide" evidence="1">
    <location>
        <begin position="1"/>
        <end position="25"/>
    </location>
</feature>